<evidence type="ECO:0000313" key="3">
    <source>
        <dbReference type="EMBL" id="MQY02507.1"/>
    </source>
</evidence>
<gene>
    <name evidence="3" type="ORF">ACRB68_05370</name>
</gene>
<sequence>MNAHPWEHPRYCDAAETEITAFGDAAGRADATAPVPSCPGWDVAELVRHLGGTHRWAGGLVRERAERVMGRRELGVTFPQDADELWPWYKDGAAALLDVLRGTAPDTPVWTWGPGGTAGWWARRMLHETAVHRADAELALGERPQVAPDVALDGIEELFTNLGAAAVFAPGVDQLRGEGETISFTAADAGLHWQVRLLPEGFAWTRADGPDGAHAGMRAAASDLYLFLWGRRKLGDPALRTSGDEALLIRWVEHSAV</sequence>
<dbReference type="InterPro" id="IPR017517">
    <property type="entry name" value="Maleyloyr_isom"/>
</dbReference>
<dbReference type="GO" id="GO:0005886">
    <property type="term" value="C:plasma membrane"/>
    <property type="evidence" value="ECO:0007669"/>
    <property type="project" value="TreeGrafter"/>
</dbReference>
<organism evidence="3 4">
    <name type="scientific">Actinomadura macrotermitis</name>
    <dbReference type="NCBI Taxonomy" id="2585200"/>
    <lineage>
        <taxon>Bacteria</taxon>
        <taxon>Bacillati</taxon>
        <taxon>Actinomycetota</taxon>
        <taxon>Actinomycetes</taxon>
        <taxon>Streptosporangiales</taxon>
        <taxon>Thermomonosporaceae</taxon>
        <taxon>Actinomadura</taxon>
    </lineage>
</organism>
<dbReference type="EMBL" id="WEGH01000001">
    <property type="protein sequence ID" value="MQY02507.1"/>
    <property type="molecule type" value="Genomic_DNA"/>
</dbReference>
<dbReference type="InterPro" id="IPR034660">
    <property type="entry name" value="DinB/YfiT-like"/>
</dbReference>
<evidence type="ECO:0000259" key="1">
    <source>
        <dbReference type="Pfam" id="PF07398"/>
    </source>
</evidence>
<dbReference type="SUPFAM" id="SSF109854">
    <property type="entry name" value="DinB/YfiT-like putative metalloenzymes"/>
    <property type="match status" value="1"/>
</dbReference>
<comment type="caution">
    <text evidence="3">The sequence shown here is derived from an EMBL/GenBank/DDBJ whole genome shotgun (WGS) entry which is preliminary data.</text>
</comment>
<dbReference type="OrthoDB" id="3671213at2"/>
<accession>A0A7K0BMV1</accession>
<dbReference type="GO" id="GO:0046872">
    <property type="term" value="F:metal ion binding"/>
    <property type="evidence" value="ECO:0007669"/>
    <property type="project" value="InterPro"/>
</dbReference>
<feature type="domain" description="MDMPI C-terminal" evidence="1">
    <location>
        <begin position="149"/>
        <end position="248"/>
    </location>
</feature>
<dbReference type="InterPro" id="IPR024344">
    <property type="entry name" value="MDMPI_metal-binding"/>
</dbReference>
<dbReference type="AlphaFoldDB" id="A0A7K0BMV1"/>
<dbReference type="PANTHER" id="PTHR40758">
    <property type="entry name" value="CONSERVED PROTEIN"/>
    <property type="match status" value="1"/>
</dbReference>
<evidence type="ECO:0008006" key="5">
    <source>
        <dbReference type="Google" id="ProtNLM"/>
    </source>
</evidence>
<evidence type="ECO:0000259" key="2">
    <source>
        <dbReference type="Pfam" id="PF11716"/>
    </source>
</evidence>
<name>A0A7K0BMV1_9ACTN</name>
<dbReference type="NCBIfam" id="TIGR03083">
    <property type="entry name" value="maleylpyruvate isomerase family mycothiol-dependent enzyme"/>
    <property type="match status" value="1"/>
</dbReference>
<keyword evidence="4" id="KW-1185">Reference proteome</keyword>
<reference evidence="3 4" key="1">
    <citation type="submission" date="2019-10" db="EMBL/GenBank/DDBJ databases">
        <title>Actinomadura rubteroloni sp. nov. and Actinomadura macrotermitis sp. nov., isolated from the gut of fungus growing-termite Macrotermes natalensis.</title>
        <authorList>
            <person name="Benndorf R."/>
            <person name="Martin K."/>
            <person name="Kuefner M."/>
            <person name="De Beer W."/>
            <person name="Kaster A.-K."/>
            <person name="Vollmers J."/>
            <person name="Poulsen M."/>
            <person name="Beemelmanns C."/>
        </authorList>
    </citation>
    <scope>NUCLEOTIDE SEQUENCE [LARGE SCALE GENOMIC DNA]</scope>
    <source>
        <strain evidence="3 4">RB68</strain>
    </source>
</reference>
<dbReference type="Pfam" id="PF11716">
    <property type="entry name" value="MDMPI_N"/>
    <property type="match status" value="1"/>
</dbReference>
<evidence type="ECO:0000313" key="4">
    <source>
        <dbReference type="Proteomes" id="UP000487268"/>
    </source>
</evidence>
<protein>
    <recommendedName>
        <fullName evidence="5">Maleylpyruvate isomerase family mycothiol-dependent enzyme</fullName>
    </recommendedName>
</protein>
<dbReference type="Pfam" id="PF07398">
    <property type="entry name" value="MDMPI_C"/>
    <property type="match status" value="1"/>
</dbReference>
<dbReference type="RefSeq" id="WP_153530673.1">
    <property type="nucleotide sequence ID" value="NZ_WEGH01000001.1"/>
</dbReference>
<proteinExistence type="predicted"/>
<dbReference type="Proteomes" id="UP000487268">
    <property type="component" value="Unassembled WGS sequence"/>
</dbReference>
<dbReference type="PANTHER" id="PTHR40758:SF1">
    <property type="entry name" value="CONSERVED PROTEIN"/>
    <property type="match status" value="1"/>
</dbReference>
<feature type="domain" description="Mycothiol-dependent maleylpyruvate isomerase metal-binding" evidence="2">
    <location>
        <begin position="13"/>
        <end position="136"/>
    </location>
</feature>
<dbReference type="InterPro" id="IPR010872">
    <property type="entry name" value="MDMPI_C-term_domain"/>
</dbReference>